<reference evidence="1 2" key="1">
    <citation type="submission" date="2020-04" db="EMBL/GenBank/DDBJ databases">
        <title>Genome sequencing of novel species.</title>
        <authorList>
            <person name="Heo J."/>
            <person name="Kim S.-J."/>
            <person name="Kim J.-S."/>
            <person name="Hong S.-B."/>
            <person name="Kwon S.-W."/>
        </authorList>
    </citation>
    <scope>NUCLEOTIDE SEQUENCE [LARGE SCALE GENOMIC DNA]</scope>
    <source>
        <strain evidence="1 2">GN2-R2</strain>
    </source>
</reference>
<dbReference type="KEGG" id="mfy:HH212_26355"/>
<dbReference type="Pfam" id="PF16786">
    <property type="entry name" value="RecA_dep_nuc"/>
    <property type="match status" value="1"/>
</dbReference>
<proteinExistence type="predicted"/>
<sequence length="117" mass="12843">MKGRPPTADEARFMDAIAKLGCIACRKDGWENVVVSIHHIDGRTKPGAHFLVLPLCGPHHQQDDTDPRGRISLHGRKATFQARYGAERELLAECMAELKNNLTAASETAGPEQITVE</sequence>
<dbReference type="EMBL" id="CP051685">
    <property type="protein sequence ID" value="QJE03641.1"/>
    <property type="molecule type" value="Genomic_DNA"/>
</dbReference>
<name>A0A7Z2ZVE6_9BURK</name>
<dbReference type="Proteomes" id="UP000502415">
    <property type="component" value="Chromosome"/>
</dbReference>
<keyword evidence="2" id="KW-1185">Reference proteome</keyword>
<dbReference type="AlphaFoldDB" id="A0A7Z2ZVE6"/>
<evidence type="ECO:0000313" key="1">
    <source>
        <dbReference type="EMBL" id="QJE03641.1"/>
    </source>
</evidence>
<dbReference type="InterPro" id="IPR031875">
    <property type="entry name" value="RecA_dep_nuc"/>
</dbReference>
<dbReference type="Gene3D" id="3.30.40.190">
    <property type="match status" value="1"/>
</dbReference>
<evidence type="ECO:0000313" key="2">
    <source>
        <dbReference type="Proteomes" id="UP000502415"/>
    </source>
</evidence>
<organism evidence="1 2">
    <name type="scientific">Massilia forsythiae</name>
    <dbReference type="NCBI Taxonomy" id="2728020"/>
    <lineage>
        <taxon>Bacteria</taxon>
        <taxon>Pseudomonadati</taxon>
        <taxon>Pseudomonadota</taxon>
        <taxon>Betaproteobacteria</taxon>
        <taxon>Burkholderiales</taxon>
        <taxon>Oxalobacteraceae</taxon>
        <taxon>Telluria group</taxon>
        <taxon>Massilia</taxon>
    </lineage>
</organism>
<accession>A0A7Z2ZVE6</accession>
<protein>
    <submittedName>
        <fullName evidence="1">Recombinase</fullName>
    </submittedName>
</protein>
<gene>
    <name evidence="1" type="ORF">HH212_26355</name>
</gene>